<evidence type="ECO:0000313" key="3">
    <source>
        <dbReference type="Proteomes" id="UP000288789"/>
    </source>
</evidence>
<gene>
    <name evidence="2" type="ORF">EGC76_02605</name>
</gene>
<dbReference type="InterPro" id="IPR003795">
    <property type="entry name" value="DUF192"/>
</dbReference>
<dbReference type="AlphaFoldDB" id="A0A443Z5S7"/>
<name>A0A443Z5S7_9GAMM</name>
<dbReference type="InterPro" id="IPR038695">
    <property type="entry name" value="Saro_0823-like_sf"/>
</dbReference>
<evidence type="ECO:0000313" key="2">
    <source>
        <dbReference type="EMBL" id="RWU12102.1"/>
    </source>
</evidence>
<dbReference type="Proteomes" id="UP000288789">
    <property type="component" value="Unassembled WGS sequence"/>
</dbReference>
<dbReference type="PANTHER" id="PTHR37953:SF1">
    <property type="entry name" value="UPF0127 PROTEIN MJ1496"/>
    <property type="match status" value="1"/>
</dbReference>
<sequence>MKPFWIGILLLPWFAHAAAATELCIEGHDHRIQVEIADTFESRARGLMARDELAAHAGMWFRYQDERPGSAGFWMYNTRIPLDIAYLNKDMEIVSIITMEPCPSIDPNLCPAYRPGVPYYSAVELNKGYFERYNINLGRKFKRCE</sequence>
<protein>
    <submittedName>
        <fullName evidence="2">DUF192 domain-containing protein</fullName>
    </submittedName>
</protein>
<dbReference type="PANTHER" id="PTHR37953">
    <property type="entry name" value="UPF0127 PROTEIN MJ1496"/>
    <property type="match status" value="1"/>
</dbReference>
<keyword evidence="3" id="KW-1185">Reference proteome</keyword>
<dbReference type="OrthoDB" id="5526466at2"/>
<dbReference type="RefSeq" id="WP_128351470.1">
    <property type="nucleotide sequence ID" value="NZ_CAXBCQ010000012.1"/>
</dbReference>
<dbReference type="Gene3D" id="2.60.120.1140">
    <property type="entry name" value="Protein of unknown function DUF192"/>
    <property type="match status" value="1"/>
</dbReference>
<dbReference type="EMBL" id="RSFE01000002">
    <property type="protein sequence ID" value="RWU12102.1"/>
    <property type="molecule type" value="Genomic_DNA"/>
</dbReference>
<comment type="caution">
    <text evidence="2">The sequence shown here is derived from an EMBL/GenBank/DDBJ whole genome shotgun (WGS) entry which is preliminary data.</text>
</comment>
<accession>A0A443Z5S7</accession>
<keyword evidence="1" id="KW-0732">Signal</keyword>
<organism evidence="2 3">
    <name type="scientific">Pseudidiomarina gelatinasegens</name>
    <dbReference type="NCBI Taxonomy" id="2487740"/>
    <lineage>
        <taxon>Bacteria</taxon>
        <taxon>Pseudomonadati</taxon>
        <taxon>Pseudomonadota</taxon>
        <taxon>Gammaproteobacteria</taxon>
        <taxon>Alteromonadales</taxon>
        <taxon>Idiomarinaceae</taxon>
        <taxon>Pseudidiomarina</taxon>
    </lineage>
</organism>
<feature type="chain" id="PRO_5019417040" evidence="1">
    <location>
        <begin position="18"/>
        <end position="145"/>
    </location>
</feature>
<reference evidence="2 3" key="1">
    <citation type="submission" date="2018-12" db="EMBL/GenBank/DDBJ databases">
        <authorList>
            <person name="Li A."/>
            <person name="Zhang M."/>
            <person name="Zhu H."/>
        </authorList>
    </citation>
    <scope>NUCLEOTIDE SEQUENCE [LARGE SCALE GENOMIC DNA]</scope>
    <source>
        <strain evidence="2 3">R04H25</strain>
    </source>
</reference>
<dbReference type="Pfam" id="PF02643">
    <property type="entry name" value="DUF192"/>
    <property type="match status" value="1"/>
</dbReference>
<feature type="signal peptide" evidence="1">
    <location>
        <begin position="1"/>
        <end position="17"/>
    </location>
</feature>
<proteinExistence type="predicted"/>
<evidence type="ECO:0000256" key="1">
    <source>
        <dbReference type="SAM" id="SignalP"/>
    </source>
</evidence>